<sequence length="381" mass="42931">MNSRKEIIFTPEEYHQRVEIVRAYMRQKNIELLIVDQTEFLYYLTGFGISENLYRACLLTLQDAPVMIFRAMDAHTFQENSWVTDTVTFSDWQDPLNVLIDTITERGWETLNIGVDFDSYIMTVKRFNRLQSAFPQRTLLDSSGVLGELRECKSQKEIGYIAIAAQVADVALSAACAGLKTGETQRAAATIVHQVFMENGLDSYRYGIITTGIGNSFLHGNLHDHALAEGDIVHTELLPILHGYSARLMRPIIIGKASQRQREIAEQLITIQDTQFAAMRPGVVAKEVDAIAHDAVLAGGLRDDYASITGYNLGYYPISTPHTSDFSRVFLPNAEWRLKPGMVFHMYIYAQGLAFSETIAITEQGHQRLTQAPRQLFIADR</sequence>
<dbReference type="CDD" id="cd01066">
    <property type="entry name" value="APP_MetAP"/>
    <property type="match status" value="1"/>
</dbReference>
<evidence type="ECO:0000259" key="1">
    <source>
        <dbReference type="Pfam" id="PF00557"/>
    </source>
</evidence>
<dbReference type="InterPro" id="IPR000587">
    <property type="entry name" value="Creatinase_N"/>
</dbReference>
<evidence type="ECO:0000313" key="4">
    <source>
        <dbReference type="Proteomes" id="UP000253046"/>
    </source>
</evidence>
<evidence type="ECO:0000313" key="3">
    <source>
        <dbReference type="EMBL" id="RBP61150.1"/>
    </source>
</evidence>
<keyword evidence="4" id="KW-1185">Reference proteome</keyword>
<proteinExistence type="predicted"/>
<dbReference type="Gene3D" id="3.40.350.10">
    <property type="entry name" value="Creatinase/prolidase N-terminal domain"/>
    <property type="match status" value="1"/>
</dbReference>
<dbReference type="OrthoDB" id="9761809at2"/>
<dbReference type="PANTHER" id="PTHR46112:SF2">
    <property type="entry name" value="XAA-PRO AMINOPEPTIDASE P-RELATED"/>
    <property type="match status" value="1"/>
</dbReference>
<comment type="caution">
    <text evidence="3">The sequence shown here is derived from an EMBL/GenBank/DDBJ whole genome shotgun (WGS) entry which is preliminary data.</text>
</comment>
<dbReference type="Pfam" id="PF01321">
    <property type="entry name" value="Creatinase_N"/>
    <property type="match status" value="1"/>
</dbReference>
<dbReference type="RefSeq" id="WP_113867567.1">
    <property type="nucleotide sequence ID" value="NZ_AGJP01000001.1"/>
</dbReference>
<dbReference type="InterPro" id="IPR050659">
    <property type="entry name" value="Peptidase_M24B"/>
</dbReference>
<gene>
    <name evidence="3" type="ORF">DES54_1267</name>
</gene>
<dbReference type="PANTHER" id="PTHR46112">
    <property type="entry name" value="AMINOPEPTIDASE"/>
    <property type="match status" value="1"/>
</dbReference>
<dbReference type="InterPro" id="IPR029149">
    <property type="entry name" value="Creatin/AminoP/Spt16_N"/>
</dbReference>
<accession>A0A366I2H9</accession>
<name>A0A366I2H9_9GAMM</name>
<dbReference type="SUPFAM" id="SSF55920">
    <property type="entry name" value="Creatinase/aminopeptidase"/>
    <property type="match status" value="1"/>
</dbReference>
<dbReference type="EMBL" id="QNRY01000026">
    <property type="protein sequence ID" value="RBP61150.1"/>
    <property type="molecule type" value="Genomic_DNA"/>
</dbReference>
<dbReference type="Proteomes" id="UP000253046">
    <property type="component" value="Unassembled WGS sequence"/>
</dbReference>
<feature type="domain" description="Creatinase N-terminal" evidence="2">
    <location>
        <begin position="17"/>
        <end position="152"/>
    </location>
</feature>
<dbReference type="AlphaFoldDB" id="A0A366I2H9"/>
<dbReference type="InterPro" id="IPR036005">
    <property type="entry name" value="Creatinase/aminopeptidase-like"/>
</dbReference>
<reference evidence="3 4" key="1">
    <citation type="submission" date="2018-06" db="EMBL/GenBank/DDBJ databases">
        <title>Genomic Encyclopedia of Type Strains, Phase IV (KMG-IV): sequencing the most valuable type-strain genomes for metagenomic binning, comparative biology and taxonomic classification.</title>
        <authorList>
            <person name="Goeker M."/>
        </authorList>
    </citation>
    <scope>NUCLEOTIDE SEQUENCE [LARGE SCALE GENOMIC DNA]</scope>
    <source>
        <strain evidence="3 4">DSM 30166</strain>
    </source>
</reference>
<dbReference type="SUPFAM" id="SSF53092">
    <property type="entry name" value="Creatinase/prolidase N-terminal domain"/>
    <property type="match status" value="1"/>
</dbReference>
<dbReference type="Gene3D" id="3.90.230.10">
    <property type="entry name" value="Creatinase/methionine aminopeptidase superfamily"/>
    <property type="match status" value="1"/>
</dbReference>
<dbReference type="Pfam" id="PF00557">
    <property type="entry name" value="Peptidase_M24"/>
    <property type="match status" value="1"/>
</dbReference>
<feature type="domain" description="Peptidase M24" evidence="1">
    <location>
        <begin position="161"/>
        <end position="363"/>
    </location>
</feature>
<organism evidence="3 4">
    <name type="scientific">Brenneria salicis ATCC 15712 = DSM 30166</name>
    <dbReference type="NCBI Taxonomy" id="714314"/>
    <lineage>
        <taxon>Bacteria</taxon>
        <taxon>Pseudomonadati</taxon>
        <taxon>Pseudomonadota</taxon>
        <taxon>Gammaproteobacteria</taxon>
        <taxon>Enterobacterales</taxon>
        <taxon>Pectobacteriaceae</taxon>
        <taxon>Brenneria</taxon>
    </lineage>
</organism>
<dbReference type="InterPro" id="IPR000994">
    <property type="entry name" value="Pept_M24"/>
</dbReference>
<protein>
    <submittedName>
        <fullName evidence="3">Xaa-Pro dipeptidase</fullName>
    </submittedName>
</protein>
<evidence type="ECO:0000259" key="2">
    <source>
        <dbReference type="Pfam" id="PF01321"/>
    </source>
</evidence>